<evidence type="ECO:0000313" key="1">
    <source>
        <dbReference type="EMBL" id="OMP14006.1"/>
    </source>
</evidence>
<evidence type="ECO:0000313" key="2">
    <source>
        <dbReference type="Proteomes" id="UP000187203"/>
    </source>
</evidence>
<dbReference type="AlphaFoldDB" id="A0A1R3L3T6"/>
<dbReference type="EMBL" id="AWUE01002513">
    <property type="protein sequence ID" value="OMP14006.1"/>
    <property type="molecule type" value="Genomic_DNA"/>
</dbReference>
<comment type="caution">
    <text evidence="1">The sequence shown here is derived from an EMBL/GenBank/DDBJ whole genome shotgun (WGS) entry which is preliminary data.</text>
</comment>
<gene>
    <name evidence="1" type="ORF">COLO4_00454</name>
</gene>
<organism evidence="1 2">
    <name type="scientific">Corchorus olitorius</name>
    <dbReference type="NCBI Taxonomy" id="93759"/>
    <lineage>
        <taxon>Eukaryota</taxon>
        <taxon>Viridiplantae</taxon>
        <taxon>Streptophyta</taxon>
        <taxon>Embryophyta</taxon>
        <taxon>Tracheophyta</taxon>
        <taxon>Spermatophyta</taxon>
        <taxon>Magnoliopsida</taxon>
        <taxon>eudicotyledons</taxon>
        <taxon>Gunneridae</taxon>
        <taxon>Pentapetalae</taxon>
        <taxon>rosids</taxon>
        <taxon>malvids</taxon>
        <taxon>Malvales</taxon>
        <taxon>Malvaceae</taxon>
        <taxon>Grewioideae</taxon>
        <taxon>Apeibeae</taxon>
        <taxon>Corchorus</taxon>
    </lineage>
</organism>
<reference evidence="2" key="1">
    <citation type="submission" date="2013-09" db="EMBL/GenBank/DDBJ databases">
        <title>Corchorus olitorius genome sequencing.</title>
        <authorList>
            <person name="Alam M."/>
            <person name="Haque M.S."/>
            <person name="Islam M.S."/>
            <person name="Emdad E.M."/>
            <person name="Islam M.M."/>
            <person name="Ahmed B."/>
            <person name="Halim A."/>
            <person name="Hossen Q.M.M."/>
            <person name="Hossain M.Z."/>
            <person name="Ahmed R."/>
            <person name="Khan M.M."/>
            <person name="Islam R."/>
            <person name="Rashid M.M."/>
            <person name="Khan S.A."/>
            <person name="Rahman M.S."/>
            <person name="Alam M."/>
            <person name="Yahiya A.S."/>
            <person name="Khan M.S."/>
            <person name="Azam M.S."/>
            <person name="Haque T."/>
            <person name="Lashkar M.Z.H."/>
            <person name="Akhand A.I."/>
            <person name="Morshed G."/>
            <person name="Roy S."/>
            <person name="Uddin K.S."/>
            <person name="Rabeya T."/>
            <person name="Hossain A.S."/>
            <person name="Chowdhury A."/>
            <person name="Snigdha A.R."/>
            <person name="Mortoza M.S."/>
            <person name="Matin S.A."/>
            <person name="Hoque S.M.E."/>
            <person name="Islam M.K."/>
            <person name="Roy D.K."/>
            <person name="Haider R."/>
            <person name="Moosa M.M."/>
            <person name="Elias S.M."/>
            <person name="Hasan A.M."/>
            <person name="Jahan S."/>
            <person name="Shafiuddin M."/>
            <person name="Mahmood N."/>
            <person name="Shommy N.S."/>
        </authorList>
    </citation>
    <scope>NUCLEOTIDE SEQUENCE [LARGE SCALE GENOMIC DNA]</scope>
    <source>
        <strain evidence="2">cv. O-4</strain>
    </source>
</reference>
<dbReference type="Proteomes" id="UP000187203">
    <property type="component" value="Unassembled WGS sequence"/>
</dbReference>
<sequence length="115" mass="12835">MTHSLQKELSLIPVFGKCLPSLVPVNPGDVALGRTMGISIPSSFNVPLSLRSYGFWGRLFNRILGRVLGYILQYFNESSLTLKMGSNYQLEDSAILTVRRCSVEVCIHIVFEVID</sequence>
<name>A0A1R3L3T6_9ROSI</name>
<proteinExistence type="predicted"/>
<protein>
    <submittedName>
        <fullName evidence="1">Uncharacterized protein</fullName>
    </submittedName>
</protein>
<keyword evidence="2" id="KW-1185">Reference proteome</keyword>
<accession>A0A1R3L3T6</accession>